<evidence type="ECO:0000313" key="5">
    <source>
        <dbReference type="Proteomes" id="UP000222542"/>
    </source>
</evidence>
<keyword evidence="5" id="KW-1185">Reference proteome</keyword>
<dbReference type="SUPFAM" id="SSF52540">
    <property type="entry name" value="P-loop containing nucleoside triphosphate hydrolases"/>
    <property type="match status" value="1"/>
</dbReference>
<dbReference type="PANTHER" id="PTHR36766:SF44">
    <property type="entry name" value="NBS-CODING RESISTANCE GENE ANALOG"/>
    <property type="match status" value="1"/>
</dbReference>
<accession>A0A2G2XTU6</accession>
<dbReference type="Pfam" id="PF00931">
    <property type="entry name" value="NB-ARC"/>
    <property type="match status" value="1"/>
</dbReference>
<dbReference type="InterPro" id="IPR002182">
    <property type="entry name" value="NB-ARC"/>
</dbReference>
<dbReference type="GO" id="GO:0043531">
    <property type="term" value="F:ADP binding"/>
    <property type="evidence" value="ECO:0007669"/>
    <property type="project" value="InterPro"/>
</dbReference>
<reference evidence="4 5" key="1">
    <citation type="journal article" date="2014" name="Nat. Genet.">
        <title>Genome sequence of the hot pepper provides insights into the evolution of pungency in Capsicum species.</title>
        <authorList>
            <person name="Kim S."/>
            <person name="Park M."/>
            <person name="Yeom S.I."/>
            <person name="Kim Y.M."/>
            <person name="Lee J.M."/>
            <person name="Lee H.A."/>
            <person name="Seo E."/>
            <person name="Choi J."/>
            <person name="Cheong K."/>
            <person name="Kim K.T."/>
            <person name="Jung K."/>
            <person name="Lee G.W."/>
            <person name="Oh S.K."/>
            <person name="Bae C."/>
            <person name="Kim S.B."/>
            <person name="Lee H.Y."/>
            <person name="Kim S.Y."/>
            <person name="Kim M.S."/>
            <person name="Kang B.C."/>
            <person name="Jo Y.D."/>
            <person name="Yang H.B."/>
            <person name="Jeong H.J."/>
            <person name="Kang W.H."/>
            <person name="Kwon J.K."/>
            <person name="Shin C."/>
            <person name="Lim J.Y."/>
            <person name="Park J.H."/>
            <person name="Huh J.H."/>
            <person name="Kim J.S."/>
            <person name="Kim B.D."/>
            <person name="Cohen O."/>
            <person name="Paran I."/>
            <person name="Suh M.C."/>
            <person name="Lee S.B."/>
            <person name="Kim Y.K."/>
            <person name="Shin Y."/>
            <person name="Noh S.J."/>
            <person name="Park J."/>
            <person name="Seo Y.S."/>
            <person name="Kwon S.Y."/>
            <person name="Kim H.A."/>
            <person name="Park J.M."/>
            <person name="Kim H.J."/>
            <person name="Choi S.B."/>
            <person name="Bosland P.W."/>
            <person name="Reeves G."/>
            <person name="Jo S.H."/>
            <person name="Lee B.W."/>
            <person name="Cho H.T."/>
            <person name="Choi H.S."/>
            <person name="Lee M.S."/>
            <person name="Yu Y."/>
            <person name="Do Choi Y."/>
            <person name="Park B.S."/>
            <person name="van Deynze A."/>
            <person name="Ashrafi H."/>
            <person name="Hill T."/>
            <person name="Kim W.T."/>
            <person name="Pai H.S."/>
            <person name="Ahn H.K."/>
            <person name="Yeam I."/>
            <person name="Giovannoni J.J."/>
            <person name="Rose J.K."/>
            <person name="Sorensen I."/>
            <person name="Lee S.J."/>
            <person name="Kim R.W."/>
            <person name="Choi I.Y."/>
            <person name="Choi B.S."/>
            <person name="Lim J.S."/>
            <person name="Lee Y.H."/>
            <person name="Choi D."/>
        </authorList>
    </citation>
    <scope>NUCLEOTIDE SEQUENCE [LARGE SCALE GENOMIC DNA]</scope>
    <source>
        <strain evidence="5">cv. CM334</strain>
    </source>
</reference>
<sequence>MLSLLRSTKGGTFDMNDEAELENMLQRSLKGKRYLIVLDDMWKTEAWDTVKLCFLSENKGSGILLTTRNTEVAHYAGTKNSLPMSFMDQDESWTLFKSEALPYEFETIGYQIADKCHGLPLTIVVVAGLLKSKRTIEDWESVAKDVKSFVTNDPYERDDN</sequence>
<name>A0A2G2XTU6_CAPAN</name>
<comment type="caution">
    <text evidence="4">The sequence shown here is derived from an EMBL/GenBank/DDBJ whole genome shotgun (WGS) entry which is preliminary data.</text>
</comment>
<organism evidence="4 5">
    <name type="scientific">Capsicum annuum</name>
    <name type="common">Capsicum pepper</name>
    <dbReference type="NCBI Taxonomy" id="4072"/>
    <lineage>
        <taxon>Eukaryota</taxon>
        <taxon>Viridiplantae</taxon>
        <taxon>Streptophyta</taxon>
        <taxon>Embryophyta</taxon>
        <taxon>Tracheophyta</taxon>
        <taxon>Spermatophyta</taxon>
        <taxon>Magnoliopsida</taxon>
        <taxon>eudicotyledons</taxon>
        <taxon>Gunneridae</taxon>
        <taxon>Pentapetalae</taxon>
        <taxon>asterids</taxon>
        <taxon>lamiids</taxon>
        <taxon>Solanales</taxon>
        <taxon>Solanaceae</taxon>
        <taxon>Solanoideae</taxon>
        <taxon>Capsiceae</taxon>
        <taxon>Capsicum</taxon>
    </lineage>
</organism>
<evidence type="ECO:0000256" key="1">
    <source>
        <dbReference type="ARBA" id="ARBA00022614"/>
    </source>
</evidence>
<dbReference type="InterPro" id="IPR027417">
    <property type="entry name" value="P-loop_NTPase"/>
</dbReference>
<feature type="domain" description="NB-ARC" evidence="3">
    <location>
        <begin position="13"/>
        <end position="102"/>
    </location>
</feature>
<protein>
    <recommendedName>
        <fullName evidence="3">NB-ARC domain-containing protein</fullName>
    </recommendedName>
</protein>
<evidence type="ECO:0000313" key="4">
    <source>
        <dbReference type="EMBL" id="PHT60859.1"/>
    </source>
</evidence>
<proteinExistence type="predicted"/>
<dbReference type="AlphaFoldDB" id="A0A2G2XTU6"/>
<dbReference type="PRINTS" id="PR00364">
    <property type="entry name" value="DISEASERSIST"/>
</dbReference>
<dbReference type="GO" id="GO:0006952">
    <property type="term" value="P:defense response"/>
    <property type="evidence" value="ECO:0007669"/>
    <property type="project" value="UniProtKB-KW"/>
</dbReference>
<dbReference type="Gene3D" id="3.40.50.300">
    <property type="entry name" value="P-loop containing nucleotide triphosphate hydrolases"/>
    <property type="match status" value="1"/>
</dbReference>
<keyword evidence="2" id="KW-0611">Plant defense</keyword>
<reference evidence="4 5" key="2">
    <citation type="journal article" date="2017" name="Genome Biol.">
        <title>New reference genome sequences of hot pepper reveal the massive evolution of plant disease-resistance genes by retroduplication.</title>
        <authorList>
            <person name="Kim S."/>
            <person name="Park J."/>
            <person name="Yeom S.I."/>
            <person name="Kim Y.M."/>
            <person name="Seo E."/>
            <person name="Kim K.T."/>
            <person name="Kim M.S."/>
            <person name="Lee J.M."/>
            <person name="Cheong K."/>
            <person name="Shin H.S."/>
            <person name="Kim S.B."/>
            <person name="Han K."/>
            <person name="Lee J."/>
            <person name="Park M."/>
            <person name="Lee H.A."/>
            <person name="Lee H.Y."/>
            <person name="Lee Y."/>
            <person name="Oh S."/>
            <person name="Lee J.H."/>
            <person name="Choi E."/>
            <person name="Choi E."/>
            <person name="Lee S.E."/>
            <person name="Jeon J."/>
            <person name="Kim H."/>
            <person name="Choi G."/>
            <person name="Song H."/>
            <person name="Lee J."/>
            <person name="Lee S.C."/>
            <person name="Kwon J.K."/>
            <person name="Lee H.Y."/>
            <person name="Koo N."/>
            <person name="Hong Y."/>
            <person name="Kim R.W."/>
            <person name="Kang W.H."/>
            <person name="Huh J.H."/>
            <person name="Kang B.C."/>
            <person name="Yang T.J."/>
            <person name="Lee Y.H."/>
            <person name="Bennetzen J.L."/>
            <person name="Choi D."/>
        </authorList>
    </citation>
    <scope>NUCLEOTIDE SEQUENCE [LARGE SCALE GENOMIC DNA]</scope>
    <source>
        <strain evidence="5">cv. CM334</strain>
    </source>
</reference>
<dbReference type="Gene3D" id="1.10.8.430">
    <property type="entry name" value="Helical domain of apoptotic protease-activating factors"/>
    <property type="match status" value="1"/>
</dbReference>
<keyword evidence="1" id="KW-0433">Leucine-rich repeat</keyword>
<dbReference type="Gramene" id="PHT60859">
    <property type="protein sequence ID" value="PHT60859"/>
    <property type="gene ID" value="T459_35290"/>
</dbReference>
<dbReference type="PANTHER" id="PTHR36766">
    <property type="entry name" value="PLANT BROAD-SPECTRUM MILDEW RESISTANCE PROTEIN RPW8"/>
    <property type="match status" value="1"/>
</dbReference>
<gene>
    <name evidence="4" type="ORF">T459_35290</name>
</gene>
<dbReference type="OMA" id="TNDPYER"/>
<dbReference type="Proteomes" id="UP000222542">
    <property type="component" value="Unassembled WGS sequence"/>
</dbReference>
<evidence type="ECO:0000256" key="2">
    <source>
        <dbReference type="ARBA" id="ARBA00022821"/>
    </source>
</evidence>
<dbReference type="InterPro" id="IPR042197">
    <property type="entry name" value="Apaf_helical"/>
</dbReference>
<dbReference type="EMBL" id="AYRZ02000689">
    <property type="protein sequence ID" value="PHT60859.1"/>
    <property type="molecule type" value="Genomic_DNA"/>
</dbReference>
<dbReference type="STRING" id="4072.A0A2G2XTU6"/>
<evidence type="ECO:0000259" key="3">
    <source>
        <dbReference type="Pfam" id="PF00931"/>
    </source>
</evidence>